<feature type="chain" id="PRO_5026202342" description="Apple domain-containing protein" evidence="2">
    <location>
        <begin position="32"/>
        <end position="1225"/>
    </location>
</feature>
<feature type="transmembrane region" description="Helical" evidence="1">
    <location>
        <begin position="1169"/>
        <end position="1196"/>
    </location>
</feature>
<dbReference type="EMBL" id="GGYP01000071">
    <property type="protein sequence ID" value="MDE44842.1"/>
    <property type="molecule type" value="Transcribed_RNA"/>
</dbReference>
<gene>
    <name evidence="4" type="ORF">g.12443</name>
</gene>
<evidence type="ECO:0000313" key="4">
    <source>
        <dbReference type="EMBL" id="MDE44842.1"/>
    </source>
</evidence>
<feature type="domain" description="Apple" evidence="3">
    <location>
        <begin position="914"/>
        <end position="1010"/>
    </location>
</feature>
<proteinExistence type="predicted"/>
<keyword evidence="1" id="KW-0812">Transmembrane</keyword>
<dbReference type="SUPFAM" id="SSF57414">
    <property type="entry name" value="Hairpin loop containing domain-like"/>
    <property type="match status" value="1"/>
</dbReference>
<evidence type="ECO:0000256" key="1">
    <source>
        <dbReference type="SAM" id="Phobius"/>
    </source>
</evidence>
<reference evidence="4" key="1">
    <citation type="submission" date="2018-10" db="EMBL/GenBank/DDBJ databases">
        <title>Transcriptome assembly of Aceria tosichella (Wheat curl mite) Type 2.</title>
        <authorList>
            <person name="Scully E.D."/>
            <person name="Geib S.M."/>
            <person name="Palmer N.A."/>
            <person name="Gupta A.K."/>
            <person name="Sarath G."/>
            <person name="Tatineni S."/>
        </authorList>
    </citation>
    <scope>NUCLEOTIDE SEQUENCE</scope>
    <source>
        <strain evidence="4">LincolnNE</strain>
    </source>
</reference>
<evidence type="ECO:0000259" key="3">
    <source>
        <dbReference type="PROSITE" id="PS50948"/>
    </source>
</evidence>
<dbReference type="InterPro" id="IPR003609">
    <property type="entry name" value="Pan_app"/>
</dbReference>
<organism evidence="4">
    <name type="scientific">Aceria tosichella</name>
    <name type="common">wheat curl mite</name>
    <dbReference type="NCBI Taxonomy" id="561515"/>
    <lineage>
        <taxon>Eukaryota</taxon>
        <taxon>Metazoa</taxon>
        <taxon>Ecdysozoa</taxon>
        <taxon>Arthropoda</taxon>
        <taxon>Chelicerata</taxon>
        <taxon>Arachnida</taxon>
        <taxon>Acari</taxon>
        <taxon>Acariformes</taxon>
        <taxon>Trombidiformes</taxon>
        <taxon>Prostigmata</taxon>
        <taxon>Eupodina</taxon>
        <taxon>Eriophyoidea</taxon>
        <taxon>Eriophyidae</taxon>
        <taxon>Eriophyinae</taxon>
        <taxon>Aceriini</taxon>
        <taxon>Aceria</taxon>
    </lineage>
</organism>
<feature type="signal peptide" evidence="2">
    <location>
        <begin position="1"/>
        <end position="31"/>
    </location>
</feature>
<name>A0A6G1S4F0_9ACAR</name>
<evidence type="ECO:0000256" key="2">
    <source>
        <dbReference type="SAM" id="SignalP"/>
    </source>
</evidence>
<protein>
    <recommendedName>
        <fullName evidence="3">Apple domain-containing protein</fullName>
    </recommendedName>
</protein>
<keyword evidence="1" id="KW-0472">Membrane</keyword>
<dbReference type="AlphaFoldDB" id="A0A6G1S4F0"/>
<keyword evidence="2" id="KW-0732">Signal</keyword>
<sequence>MAKHNQATVLMLAMVISMISIWGPQINPLLAEPIVEPPFPQLFNQNNQNVNDRLIAKLVTQIISPVTGQITNQEEYVDLTLGKYALVVRDTKEVIYSSATESILLKYKPYTCDKFDLNDQILSGCDGISGLYGKHDARVFGAMGLWLEAERASKSFASTIKPGITTDLKETYNFWTYHIGEHRIYIYFNEALILEKIEIWDTSTNLLKTIMILSIEYTLDNYEDILEVPVGFGCSKFFEVQAQDWSRPEYGSDEKFYWRNYMWVNSHVKLEVTGTTPATLQSNQMIKETRLTDTLTVELAHMMSHKAITGVGNDLIMTKVKSKQQEIKTIINHQYGVGYHIDSRAGTCTMSHLEYKIFGAPKNTSNNDDTNKQEDEITTEDQLSEELVLKFANGLKLPLHKSTIRLLFSRDSFDTFTPVRKIKRPNSGGDPTLYLEYSICERPTIIWPYPATSARPGEKLIARIMATFKTTKMVKTNSNYNSGVLESLTIWVLSADKQDKILESYHMTVAELDRLTWSYLELDHYFDISEDCYLSDPTKRAGQDYAWMDLFYPISSRAMEALVDDEQQLRRAIYRTLFATDLLTTFNVPRLEVTFGDEGVNVRLLVLDLPPFELLFDTKKDSKLITGKQNSSETQRFVLPDERHCARMCQLHQCLTMSYCATTSECLISPNPARLVKAISVTRVNVFERYEDVSTSQGCITYSTSLPNVIRELRPMRLANLISTLNYPNYGQLELPEIPEKLTLPTVESGMSDAEHNYALKKFIKDVEKDLVRGKKLLPLCLNNYRGLSMVLPTRFSIEQNPLDEFGLDHTLGARIESNDLQLHDPSEIVQFFHAGLSGSRLDMDKAVLGSTEQHPKKLRSLSGVTYDQCALACLDSKCGVFSYCEHDEECVMSELATADAAKQASLFTADQRCLVSQRDYAQHFMKFADVDPPTGWFGNDLRVLTVNDCASRCVTDTSRNCRSFDYCFDSITNENRCYESEQRQPGADHQVSRADTIATLKCDHYERSYLAEFTAIELHSIKPDRMKELKTSSQYGKTTFECADICLNELADCSAFQFCYQPNSAGNRVAISYGQSCIMIQGKPSDDSKLEGAATEYVVDDEDPESVRLSKDNLRLNQGILHSDDNCHVFALKPNSIQAKFRSLAFGQTMTSHEKEQLAEELKSAGFVFSWLGLFMLALTLVVVSTLATSGLLWAREKNALVRYHMDRVQSALTRPLNRWNISR</sequence>
<keyword evidence="1" id="KW-1133">Transmembrane helix</keyword>
<dbReference type="PROSITE" id="PS50948">
    <property type="entry name" value="PAN"/>
    <property type="match status" value="1"/>
</dbReference>
<accession>A0A6G1S4F0</accession>